<sequence>MRGLVGLLALAADDLGSPVQPDQSINTRELNTPQTASGFYHNASPTCCLSGVYMCQNGWIYQVNMDQMRARGHGCDPPWGLIATSRSGYPCYCC</sequence>
<organism evidence="2 3">
    <name type="scientific">Akanthomyces muscarius</name>
    <name type="common">Entomopathogenic fungus</name>
    <name type="synonym">Lecanicillium muscarium</name>
    <dbReference type="NCBI Taxonomy" id="2231603"/>
    <lineage>
        <taxon>Eukaryota</taxon>
        <taxon>Fungi</taxon>
        <taxon>Dikarya</taxon>
        <taxon>Ascomycota</taxon>
        <taxon>Pezizomycotina</taxon>
        <taxon>Sordariomycetes</taxon>
        <taxon>Hypocreomycetidae</taxon>
        <taxon>Hypocreales</taxon>
        <taxon>Cordycipitaceae</taxon>
        <taxon>Akanthomyces</taxon>
    </lineage>
</organism>
<proteinExistence type="predicted"/>
<keyword evidence="1" id="KW-0732">Signal</keyword>
<dbReference type="AlphaFoldDB" id="A0A9W8UKW8"/>
<evidence type="ECO:0000313" key="2">
    <source>
        <dbReference type="EMBL" id="KAJ4152803.1"/>
    </source>
</evidence>
<evidence type="ECO:0000256" key="1">
    <source>
        <dbReference type="SAM" id="SignalP"/>
    </source>
</evidence>
<dbReference type="GeneID" id="80896482"/>
<name>A0A9W8UKW8_AKAMU</name>
<dbReference type="EMBL" id="JAJHUN010000008">
    <property type="protein sequence ID" value="KAJ4152803.1"/>
    <property type="molecule type" value="Genomic_DNA"/>
</dbReference>
<gene>
    <name evidence="2" type="ORF">LMH87_009323</name>
</gene>
<reference evidence="2" key="1">
    <citation type="journal article" date="2023" name="Access Microbiol">
        <title>De-novo genome assembly for Akanthomyces muscarius, a biocontrol agent of insect agricultural pests.</title>
        <authorList>
            <person name="Erdos Z."/>
            <person name="Studholme D.J."/>
            <person name="Raymond B."/>
            <person name="Sharma M."/>
        </authorList>
    </citation>
    <scope>NUCLEOTIDE SEQUENCE</scope>
    <source>
        <strain evidence="2">Ve6</strain>
    </source>
</reference>
<comment type="caution">
    <text evidence="2">The sequence shown here is derived from an EMBL/GenBank/DDBJ whole genome shotgun (WGS) entry which is preliminary data.</text>
</comment>
<dbReference type="KEGG" id="amus:LMH87_009323"/>
<protein>
    <submittedName>
        <fullName evidence="2">Uncharacterized protein</fullName>
    </submittedName>
</protein>
<evidence type="ECO:0000313" key="3">
    <source>
        <dbReference type="Proteomes" id="UP001144673"/>
    </source>
</evidence>
<feature type="signal peptide" evidence="1">
    <location>
        <begin position="1"/>
        <end position="16"/>
    </location>
</feature>
<accession>A0A9W8UKW8</accession>
<dbReference type="RefSeq" id="XP_056053461.1">
    <property type="nucleotide sequence ID" value="XM_056196298.1"/>
</dbReference>
<dbReference type="Proteomes" id="UP001144673">
    <property type="component" value="Chromosome 5"/>
</dbReference>
<feature type="chain" id="PRO_5040754717" evidence="1">
    <location>
        <begin position="17"/>
        <end position="94"/>
    </location>
</feature>
<keyword evidence="3" id="KW-1185">Reference proteome</keyword>